<dbReference type="EMBL" id="CAJVRM010000351">
    <property type="protein sequence ID" value="CAG8980024.1"/>
    <property type="molecule type" value="Genomic_DNA"/>
</dbReference>
<dbReference type="OrthoDB" id="288942at2759"/>
<feature type="region of interest" description="Disordered" evidence="1">
    <location>
        <begin position="1"/>
        <end position="26"/>
    </location>
</feature>
<proteinExistence type="predicted"/>
<accession>A0A9N9Q9G0</accession>
<evidence type="ECO:0000313" key="3">
    <source>
        <dbReference type="Proteomes" id="UP000701801"/>
    </source>
</evidence>
<sequence>MDTTSETEHPTGVTDHQTPRIRRSERIRDDIAGSILWQSLHRTQAGNPPSQIFQNPTSPAPKANKRTKRHPVHEQNRPINPQLDSPLFNGRIPPEIRDEIFQYALTEYTKTDPSSQYAVSTNYTRPGYTGQRTVSTTLLQTCRLAYLETYHLPPTSKEHVFWHARWPPNLDRDKWGDHVHEARYFRDFQPWQMKLVKEIHFFTQLFWLEHSFPLFCSQGYLQGMERVTITIRRGDWWWNERNAALEINPQRGHSSEAGVMKADWEAERRGQVIPWNESGWGCAFSKLKSLRELVIEFETSEDKKEELMAIVEKAATWRFPLKEGAVLSTEGAKAYVRTWETPKIYWSDECPYCTRAIACGKFGPPTEGCEKRRKLMAEDKGPLCYIASLRWKKIGGEVRSTA</sequence>
<keyword evidence="3" id="KW-1185">Reference proteome</keyword>
<dbReference type="AlphaFoldDB" id="A0A9N9Q9G0"/>
<dbReference type="Proteomes" id="UP000701801">
    <property type="component" value="Unassembled WGS sequence"/>
</dbReference>
<gene>
    <name evidence="2" type="ORF">HYALB_00005198</name>
</gene>
<feature type="compositionally biased region" description="Polar residues" evidence="1">
    <location>
        <begin position="44"/>
        <end position="57"/>
    </location>
</feature>
<protein>
    <submittedName>
        <fullName evidence="2">Uncharacterized protein</fullName>
    </submittedName>
</protein>
<evidence type="ECO:0000313" key="2">
    <source>
        <dbReference type="EMBL" id="CAG8980024.1"/>
    </source>
</evidence>
<name>A0A9N9Q9G0_9HELO</name>
<dbReference type="PANTHER" id="PTHR38790">
    <property type="entry name" value="2EXR DOMAIN-CONTAINING PROTEIN-RELATED"/>
    <property type="match status" value="1"/>
</dbReference>
<comment type="caution">
    <text evidence="2">The sequence shown here is derived from an EMBL/GenBank/DDBJ whole genome shotgun (WGS) entry which is preliminary data.</text>
</comment>
<organism evidence="2 3">
    <name type="scientific">Hymenoscyphus albidus</name>
    <dbReference type="NCBI Taxonomy" id="595503"/>
    <lineage>
        <taxon>Eukaryota</taxon>
        <taxon>Fungi</taxon>
        <taxon>Dikarya</taxon>
        <taxon>Ascomycota</taxon>
        <taxon>Pezizomycotina</taxon>
        <taxon>Leotiomycetes</taxon>
        <taxon>Helotiales</taxon>
        <taxon>Helotiaceae</taxon>
        <taxon>Hymenoscyphus</taxon>
    </lineage>
</organism>
<feature type="region of interest" description="Disordered" evidence="1">
    <location>
        <begin position="44"/>
        <end position="88"/>
    </location>
</feature>
<evidence type="ECO:0000256" key="1">
    <source>
        <dbReference type="SAM" id="MobiDB-lite"/>
    </source>
</evidence>
<reference evidence="2" key="1">
    <citation type="submission" date="2021-07" db="EMBL/GenBank/DDBJ databases">
        <authorList>
            <person name="Durling M."/>
        </authorList>
    </citation>
    <scope>NUCLEOTIDE SEQUENCE</scope>
</reference>